<keyword evidence="6" id="KW-1185">Reference proteome</keyword>
<feature type="compositionally biased region" description="Polar residues" evidence="2">
    <location>
        <begin position="291"/>
        <end position="304"/>
    </location>
</feature>
<dbReference type="GO" id="GO:0005634">
    <property type="term" value="C:nucleus"/>
    <property type="evidence" value="ECO:0007669"/>
    <property type="project" value="UniProtKB-SubCell"/>
</dbReference>
<name>A0A8J6B7C5_ELECQ</name>
<feature type="region of interest" description="Disordered" evidence="2">
    <location>
        <begin position="105"/>
        <end position="126"/>
    </location>
</feature>
<dbReference type="InterPro" id="IPR039353">
    <property type="entry name" value="TF_Adf1"/>
</dbReference>
<feature type="domain" description="MADF" evidence="3">
    <location>
        <begin position="150"/>
        <end position="251"/>
    </location>
</feature>
<dbReference type="AlphaFoldDB" id="A0A8J6B7C5"/>
<dbReference type="GO" id="GO:0006357">
    <property type="term" value="P:regulation of transcription by RNA polymerase II"/>
    <property type="evidence" value="ECO:0007669"/>
    <property type="project" value="TreeGrafter"/>
</dbReference>
<gene>
    <name evidence="5" type="ORF">GDO78_018362</name>
</gene>
<feature type="domain" description="BESS" evidence="4">
    <location>
        <begin position="344"/>
        <end position="383"/>
    </location>
</feature>
<dbReference type="EMBL" id="WNTK01003060">
    <property type="protein sequence ID" value="KAG9465422.1"/>
    <property type="molecule type" value="Genomic_DNA"/>
</dbReference>
<evidence type="ECO:0000256" key="2">
    <source>
        <dbReference type="SAM" id="MobiDB-lite"/>
    </source>
</evidence>
<keyword evidence="1" id="KW-0539">Nucleus</keyword>
<feature type="region of interest" description="Disordered" evidence="2">
    <location>
        <begin position="57"/>
        <end position="83"/>
    </location>
</feature>
<dbReference type="PANTHER" id="PTHR12243">
    <property type="entry name" value="MADF DOMAIN TRANSCRIPTION FACTOR"/>
    <property type="match status" value="1"/>
</dbReference>
<dbReference type="InterPro" id="IPR006578">
    <property type="entry name" value="MADF-dom"/>
</dbReference>
<dbReference type="Pfam" id="PF10545">
    <property type="entry name" value="MADF_DNA_bdg"/>
    <property type="match status" value="1"/>
</dbReference>
<organism evidence="5 6">
    <name type="scientific">Eleutherodactylus coqui</name>
    <name type="common">Puerto Rican coqui</name>
    <dbReference type="NCBI Taxonomy" id="57060"/>
    <lineage>
        <taxon>Eukaryota</taxon>
        <taxon>Metazoa</taxon>
        <taxon>Chordata</taxon>
        <taxon>Craniata</taxon>
        <taxon>Vertebrata</taxon>
        <taxon>Euteleostomi</taxon>
        <taxon>Amphibia</taxon>
        <taxon>Batrachia</taxon>
        <taxon>Anura</taxon>
        <taxon>Neobatrachia</taxon>
        <taxon>Hyloidea</taxon>
        <taxon>Eleutherodactylidae</taxon>
        <taxon>Eleutherodactylinae</taxon>
        <taxon>Eleutherodactylus</taxon>
        <taxon>Eleutherodactylus</taxon>
    </lineage>
</organism>
<feature type="region of interest" description="Disordered" evidence="2">
    <location>
        <begin position="260"/>
        <end position="317"/>
    </location>
</feature>
<feature type="region of interest" description="Disordered" evidence="2">
    <location>
        <begin position="408"/>
        <end position="551"/>
    </location>
</feature>
<feature type="compositionally biased region" description="Polar residues" evidence="2">
    <location>
        <begin position="452"/>
        <end position="462"/>
    </location>
</feature>
<dbReference type="PANTHER" id="PTHR12243:SF69">
    <property type="entry name" value="SI:CH73-59F11.3"/>
    <property type="match status" value="1"/>
</dbReference>
<dbReference type="Proteomes" id="UP000770717">
    <property type="component" value="Unassembled WGS sequence"/>
</dbReference>
<feature type="compositionally biased region" description="Low complexity" evidence="2">
    <location>
        <begin position="475"/>
        <end position="504"/>
    </location>
</feature>
<dbReference type="GO" id="GO:0005667">
    <property type="term" value="C:transcription regulator complex"/>
    <property type="evidence" value="ECO:0007669"/>
    <property type="project" value="TreeGrafter"/>
</dbReference>
<evidence type="ECO:0000259" key="4">
    <source>
        <dbReference type="PROSITE" id="PS51031"/>
    </source>
</evidence>
<feature type="compositionally biased region" description="Basic and acidic residues" evidence="2">
    <location>
        <begin position="261"/>
        <end position="274"/>
    </location>
</feature>
<dbReference type="OrthoDB" id="9909701at2759"/>
<feature type="compositionally biased region" description="Polar residues" evidence="2">
    <location>
        <begin position="422"/>
        <end position="445"/>
    </location>
</feature>
<evidence type="ECO:0000256" key="1">
    <source>
        <dbReference type="PROSITE-ProRule" id="PRU00371"/>
    </source>
</evidence>
<feature type="compositionally biased region" description="Basic and acidic residues" evidence="2">
    <location>
        <begin position="57"/>
        <end position="68"/>
    </location>
</feature>
<evidence type="ECO:0008006" key="7">
    <source>
        <dbReference type="Google" id="ProtNLM"/>
    </source>
</evidence>
<proteinExistence type="predicted"/>
<dbReference type="InterPro" id="IPR004210">
    <property type="entry name" value="BESS_motif"/>
</dbReference>
<comment type="subcellular location">
    <subcellularLocation>
        <location evidence="1">Nucleus</location>
    </subcellularLocation>
</comment>
<dbReference type="GO" id="GO:0003677">
    <property type="term" value="F:DNA binding"/>
    <property type="evidence" value="ECO:0007669"/>
    <property type="project" value="InterPro"/>
</dbReference>
<evidence type="ECO:0000313" key="6">
    <source>
        <dbReference type="Proteomes" id="UP000770717"/>
    </source>
</evidence>
<reference evidence="5" key="1">
    <citation type="thesis" date="2020" institute="ProQuest LLC" country="789 East Eisenhower Parkway, Ann Arbor, MI, USA">
        <title>Comparative Genomics and Chromosome Evolution.</title>
        <authorList>
            <person name="Mudd A.B."/>
        </authorList>
    </citation>
    <scope>NUCLEOTIDE SEQUENCE</scope>
    <source>
        <strain evidence="5">HN-11 Male</strain>
        <tissue evidence="5">Kidney and liver</tissue>
    </source>
</reference>
<dbReference type="SMART" id="SM00595">
    <property type="entry name" value="MADF"/>
    <property type="match status" value="1"/>
</dbReference>
<evidence type="ECO:0000313" key="5">
    <source>
        <dbReference type="EMBL" id="KAG9465422.1"/>
    </source>
</evidence>
<accession>A0A8J6B7C5</accession>
<comment type="caution">
    <text evidence="5">The sequence shown here is derived from an EMBL/GenBank/DDBJ whole genome shotgun (WGS) entry which is preliminary data.</text>
</comment>
<sequence length="551" mass="61644">MMEHCHSFKTLECTMVKPGVMVKIEDEELYDSQYDAHSETSTGYPTLNPEIVIKEERSEEDSYTRNEEMFEEEESPESSAGHYVKNIVVKPENDDDGAYGMTDQQYEERISSPEPSPEEQEMSRGRPVFSVESQTAYKVRHRRMAIKVEELIRQVQHHPALWRPSDPGYSDRYRKASAWLSVCQSLYPDWDELDEGDKGILENLIQKRWRSARDQFRREMVHYEGLSGTGPLNKKPYMYLQQLMFLKSVLDLRPAVTKTGAEADGKASREHPSGESDPEVSAPRPAVVASESCTELPPNTSATFHQAPPVRLPGRKSKKAAPSFAAVETFDGQVLDFVQRNIEEDPEDAFCRSLGHYIRQVPPGWRLRLRTAIQTLIEGFTPPNNPEQLLGLLNQVKLARPPCVHPAPRSAYRSAAQPNCAPASSTYTSHLQSSQRHPNMSQSRHISGYGHKSNSQPSNPLHSHQEHSPVAPLNSGVSYTSVSSPSHIPPSSLSPSPSQHLPISNSCSSYYGPTPRTHPAYTDSCSPDSHQSSPMNVSSSPSSPPRFLDLN</sequence>
<feature type="compositionally biased region" description="Low complexity" evidence="2">
    <location>
        <begin position="529"/>
        <end position="541"/>
    </location>
</feature>
<evidence type="ECO:0000259" key="3">
    <source>
        <dbReference type="PROSITE" id="PS51029"/>
    </source>
</evidence>
<protein>
    <recommendedName>
        <fullName evidence="7">MADF domain-containing protein</fullName>
    </recommendedName>
</protein>
<dbReference type="PROSITE" id="PS51029">
    <property type="entry name" value="MADF"/>
    <property type="match status" value="1"/>
</dbReference>
<dbReference type="PROSITE" id="PS51031">
    <property type="entry name" value="BESS"/>
    <property type="match status" value="1"/>
</dbReference>